<dbReference type="EMBL" id="CP047898">
    <property type="protein sequence ID" value="QHK18899.1"/>
    <property type="molecule type" value="Genomic_DNA"/>
</dbReference>
<name>A0A6P1NH74_9MICC</name>
<reference evidence="1 2" key="1">
    <citation type="submission" date="2020-01" db="EMBL/GenBank/DDBJ databases">
        <title>Pseudarthrobacter psychrotolerans sp. nov., isolated from antarctic soil.</title>
        <authorList>
            <person name="Shin Y."/>
            <person name="Park W."/>
        </authorList>
    </citation>
    <scope>NUCLEOTIDE SEQUENCE [LARGE SCALE GENOMIC DNA]</scope>
    <source>
        <strain evidence="1 2">YJ56</strain>
    </source>
</reference>
<dbReference type="KEGG" id="psey:GU243_02970"/>
<dbReference type="AlphaFoldDB" id="A0A6P1NH74"/>
<evidence type="ECO:0000313" key="1">
    <source>
        <dbReference type="EMBL" id="QHK18899.1"/>
    </source>
</evidence>
<gene>
    <name evidence="1" type="ORF">GU243_02970</name>
</gene>
<evidence type="ECO:0000313" key="2">
    <source>
        <dbReference type="Proteomes" id="UP000464186"/>
    </source>
</evidence>
<organism evidence="1 2">
    <name type="scientific">Pseudarthrobacter psychrotolerans</name>
    <dbReference type="NCBI Taxonomy" id="2697569"/>
    <lineage>
        <taxon>Bacteria</taxon>
        <taxon>Bacillati</taxon>
        <taxon>Actinomycetota</taxon>
        <taxon>Actinomycetes</taxon>
        <taxon>Micrococcales</taxon>
        <taxon>Micrococcaceae</taxon>
        <taxon>Pseudarthrobacter</taxon>
    </lineage>
</organism>
<keyword evidence="2" id="KW-1185">Reference proteome</keyword>
<accession>A0A6P1NH74</accession>
<proteinExistence type="predicted"/>
<dbReference type="Proteomes" id="UP000464186">
    <property type="component" value="Chromosome"/>
</dbReference>
<sequence length="503" mass="56169">MDPEHNRAFENLLLLCKEDHALVDDYPEQFPAETLREWKASQLKECDELGYRPFGSMSDQEVEEVQRQSIESEDVRSDSLLRLVRSVEQLRQVSLGARNKPAKIAQTWKVARDQVRHSSFAWDDEGERVYAEPPRVETEHYRSLLIAALGDASGEVVEVAQAARTELAAVRVSHGFLEAYCDWISSAIDFVEASSKRWPSPPSFDDDEQFDESIAGLQTAHDALIKATRGELTPVPMPMPEPELQAEDALQVLVAEHESLLERARPFNRVKHKPYDPELREELASSTALASQLPETPNFVPLGITSTSRLAVAVARNADSDELMTLISKDKLRRPICAAVALLAETYREFNETEKSAIAIAAGSAIVELVRGEDWARADSWKGNELHANRIFGFLSSLTSADEVRRMLSAAMELEPGIMPTVVLSCGTWFERSDPLPPNKLRSIGRTYRTRPEWFPAQEVLTLAEGRFAELDSGSEQNAEVGSLILEIAEIYGEGRTPDEPDV</sequence>
<protein>
    <submittedName>
        <fullName evidence="1">Uncharacterized protein</fullName>
    </submittedName>
</protein>